<reference evidence="2 3" key="1">
    <citation type="submission" date="2016-10" db="EMBL/GenBank/DDBJ databases">
        <authorList>
            <person name="de Groot N.N."/>
        </authorList>
    </citation>
    <scope>NUCLEOTIDE SEQUENCE [LARGE SCALE GENOMIC DNA]</scope>
    <source>
        <strain evidence="2 3">CGMCC 1.12097</strain>
    </source>
</reference>
<name>A0A1G5ZS59_9HYPH</name>
<evidence type="ECO:0000313" key="3">
    <source>
        <dbReference type="Proteomes" id="UP000198588"/>
    </source>
</evidence>
<gene>
    <name evidence="2" type="ORF">SAMN02927914_05936</name>
</gene>
<dbReference type="STRING" id="1165689.SAMN02927914_05936"/>
<organism evidence="2 3">
    <name type="scientific">Mesorhizobium qingshengii</name>
    <dbReference type="NCBI Taxonomy" id="1165689"/>
    <lineage>
        <taxon>Bacteria</taxon>
        <taxon>Pseudomonadati</taxon>
        <taxon>Pseudomonadota</taxon>
        <taxon>Alphaproteobacteria</taxon>
        <taxon>Hyphomicrobiales</taxon>
        <taxon>Phyllobacteriaceae</taxon>
        <taxon>Mesorhizobium</taxon>
    </lineage>
</organism>
<dbReference type="EMBL" id="FMXM01000027">
    <property type="protein sequence ID" value="SDA97654.1"/>
    <property type="molecule type" value="Genomic_DNA"/>
</dbReference>
<keyword evidence="1" id="KW-0732">Signal</keyword>
<feature type="chain" id="PRO_5011660398" description="HdeA/HdeB family protein" evidence="1">
    <location>
        <begin position="24"/>
        <end position="119"/>
    </location>
</feature>
<evidence type="ECO:0000313" key="2">
    <source>
        <dbReference type="EMBL" id="SDA97654.1"/>
    </source>
</evidence>
<dbReference type="AlphaFoldDB" id="A0A1G5ZS59"/>
<accession>A0A1G5ZS59</accession>
<evidence type="ECO:0000256" key="1">
    <source>
        <dbReference type="SAM" id="SignalP"/>
    </source>
</evidence>
<proteinExistence type="predicted"/>
<dbReference type="Proteomes" id="UP000198588">
    <property type="component" value="Unassembled WGS sequence"/>
</dbReference>
<sequence>MIRLTTTFAMAGLLVLVPSAPQARPLNSSERAEFVRNFSPGCMTEPNVKTIIKTFGGGRRELRQYCDCVGSYSARKLTVEQLTNSNVVASRIAQAWDYCIKKVFPGCDRSSRHCLWDQD</sequence>
<feature type="signal peptide" evidence="1">
    <location>
        <begin position="1"/>
        <end position="23"/>
    </location>
</feature>
<evidence type="ECO:0008006" key="4">
    <source>
        <dbReference type="Google" id="ProtNLM"/>
    </source>
</evidence>
<protein>
    <recommendedName>
        <fullName evidence="4">HdeA/HdeB family protein</fullName>
    </recommendedName>
</protein>